<dbReference type="AlphaFoldDB" id="A0A058ZNM8"/>
<accession>A0A058ZNM8</accession>
<comment type="similarity">
    <text evidence="2 6">Belongs to the PqqB family.</text>
</comment>
<comment type="pathway">
    <text evidence="1 6">Cofactor biosynthesis; pyrroloquinoline quinone biosynthesis.</text>
</comment>
<dbReference type="NCBIfam" id="TIGR02108">
    <property type="entry name" value="PQQ_syn_pqqB"/>
    <property type="match status" value="1"/>
</dbReference>
<sequence length="295" mass="31666">MHIVVLGAAAGGGLPQWNCGCQNCSDARAGLIPVSTQSSIAVSADGQNWSVLNASPDIGSQLQRIPQLHPKTLRDTPISSVVLTNGDIDHIVGLLTLREKTAFTVFATQSGQDILESNSVFEVLDRQIVDRTRIALDTPFEAAPGLTITPFSVPGKVALFLEGDDLDLKAVGEQTVGLMLETADKRVAYVPGCADLPDWLLDVFTDLDALLFDGTVWNNDEMQQTGTGKKTGARMGHVAMNGDGGSLERLSGLQCRKIYVHINNTNPVWQPDSAERAQVLEAGWQIAFDGMEITP</sequence>
<dbReference type="OrthoDB" id="9778305at2"/>
<evidence type="ECO:0000313" key="8">
    <source>
        <dbReference type="EMBL" id="KCV82772.1"/>
    </source>
</evidence>
<dbReference type="PANTHER" id="PTHR42663">
    <property type="entry name" value="HYDROLASE C777.06C-RELATED-RELATED"/>
    <property type="match status" value="1"/>
</dbReference>
<protein>
    <recommendedName>
        <fullName evidence="3 6">Coenzyme PQQ synthesis protein B</fullName>
    </recommendedName>
    <alternativeName>
        <fullName evidence="6">Pyrroloquinoline quinone biosynthesis protein B</fullName>
    </alternativeName>
</protein>
<dbReference type="STRING" id="1461693.ATO10_04162"/>
<dbReference type="Pfam" id="PF12706">
    <property type="entry name" value="Lactamase_B_2"/>
    <property type="match status" value="1"/>
</dbReference>
<reference evidence="8 9" key="1">
    <citation type="submission" date="2013-04" db="EMBL/GenBank/DDBJ databases">
        <title>Shimia sp. 22II-S11-Z10 Genome Sequencing.</title>
        <authorList>
            <person name="Lai Q."/>
            <person name="Li G."/>
            <person name="Shao Z."/>
        </authorList>
    </citation>
    <scope>NUCLEOTIDE SEQUENCE [LARGE SCALE GENOMIC DNA]</scope>
    <source>
        <strain evidence="9">22II-S11-Z10</strain>
    </source>
</reference>
<dbReference type="Proteomes" id="UP000024836">
    <property type="component" value="Unassembled WGS sequence"/>
</dbReference>
<name>A0A058ZNM8_9RHOB</name>
<comment type="caution">
    <text evidence="8">The sequence shown here is derived from an EMBL/GenBank/DDBJ whole genome shotgun (WGS) entry which is preliminary data.</text>
</comment>
<keyword evidence="5 6" id="KW-0884">PQQ biosynthesis</keyword>
<evidence type="ECO:0000256" key="5">
    <source>
        <dbReference type="ARBA" id="ARBA00022905"/>
    </source>
</evidence>
<dbReference type="InterPro" id="IPR001279">
    <property type="entry name" value="Metallo-B-lactamas"/>
</dbReference>
<proteinExistence type="inferred from homology"/>
<evidence type="ECO:0000256" key="3">
    <source>
        <dbReference type="ARBA" id="ARBA00015084"/>
    </source>
</evidence>
<feature type="domain" description="Metallo-beta-lactamase" evidence="7">
    <location>
        <begin position="49"/>
        <end position="262"/>
    </location>
</feature>
<dbReference type="PANTHER" id="PTHR42663:SF7">
    <property type="entry name" value="COENZYME PQQ SYNTHESIS PROTEIN B"/>
    <property type="match status" value="1"/>
</dbReference>
<dbReference type="UniPathway" id="UPA00539"/>
<comment type="function">
    <text evidence="6">May be involved in the transport of PQQ or its precursor to the periplasm.</text>
</comment>
<gene>
    <name evidence="6" type="primary">pqqB</name>
    <name evidence="8" type="ORF">ATO10_04162</name>
</gene>
<dbReference type="GO" id="GO:0018189">
    <property type="term" value="P:pyrroloquinoline quinone biosynthetic process"/>
    <property type="evidence" value="ECO:0007669"/>
    <property type="project" value="UniProtKB-UniRule"/>
</dbReference>
<dbReference type="HAMAP" id="MF_00653">
    <property type="entry name" value="PQQ_syn_PqqB"/>
    <property type="match status" value="1"/>
</dbReference>
<evidence type="ECO:0000256" key="6">
    <source>
        <dbReference type="HAMAP-Rule" id="MF_00653"/>
    </source>
</evidence>
<evidence type="ECO:0000313" key="9">
    <source>
        <dbReference type="Proteomes" id="UP000024836"/>
    </source>
</evidence>
<evidence type="ECO:0000256" key="4">
    <source>
        <dbReference type="ARBA" id="ARBA00022448"/>
    </source>
</evidence>
<dbReference type="PATRIC" id="fig|1461693.3.peg.849"/>
<evidence type="ECO:0000256" key="2">
    <source>
        <dbReference type="ARBA" id="ARBA00008481"/>
    </source>
</evidence>
<dbReference type="InterPro" id="IPR011842">
    <property type="entry name" value="PQQ_synth_PqqB"/>
</dbReference>
<evidence type="ECO:0000259" key="7">
    <source>
        <dbReference type="Pfam" id="PF12706"/>
    </source>
</evidence>
<dbReference type="SUPFAM" id="SSF56281">
    <property type="entry name" value="Metallo-hydrolase/oxidoreductase"/>
    <property type="match status" value="1"/>
</dbReference>
<dbReference type="InterPro" id="IPR036866">
    <property type="entry name" value="RibonucZ/Hydroxyglut_hydro"/>
</dbReference>
<dbReference type="Gene3D" id="3.60.15.10">
    <property type="entry name" value="Ribonuclease Z/Hydroxyacylglutathione hydrolase-like"/>
    <property type="match status" value="1"/>
</dbReference>
<evidence type="ECO:0000256" key="1">
    <source>
        <dbReference type="ARBA" id="ARBA00004886"/>
    </source>
</evidence>
<dbReference type="EMBL" id="AQQY01000002">
    <property type="protein sequence ID" value="KCV82772.1"/>
    <property type="molecule type" value="Genomic_DNA"/>
</dbReference>
<keyword evidence="9" id="KW-1185">Reference proteome</keyword>
<dbReference type="RefSeq" id="WP_035248551.1">
    <property type="nucleotide sequence ID" value="NZ_AQQY01000002.1"/>
</dbReference>
<organism evidence="8 9">
    <name type="scientific">Actibacterium atlanticum</name>
    <dbReference type="NCBI Taxonomy" id="1461693"/>
    <lineage>
        <taxon>Bacteria</taxon>
        <taxon>Pseudomonadati</taxon>
        <taxon>Pseudomonadota</taxon>
        <taxon>Alphaproteobacteria</taxon>
        <taxon>Rhodobacterales</taxon>
        <taxon>Roseobacteraceae</taxon>
        <taxon>Actibacterium</taxon>
    </lineage>
</organism>
<keyword evidence="4 6" id="KW-0813">Transport</keyword>
<dbReference type="eggNOG" id="COG1235">
    <property type="taxonomic scope" value="Bacteria"/>
</dbReference>